<dbReference type="HOGENOM" id="CLU_3427159_0_0_1"/>
<dbReference type="EnsemblPlants" id="ORUFI04G00360.1">
    <property type="protein sequence ID" value="ORUFI04G00360.1"/>
    <property type="gene ID" value="ORUFI04G00360"/>
</dbReference>
<reference evidence="2" key="1">
    <citation type="submission" date="2013-06" db="EMBL/GenBank/DDBJ databases">
        <authorList>
            <person name="Zhao Q."/>
        </authorList>
    </citation>
    <scope>NUCLEOTIDE SEQUENCE</scope>
    <source>
        <strain evidence="2">cv. W1943</strain>
    </source>
</reference>
<organism evidence="1 2">
    <name type="scientific">Oryza rufipogon</name>
    <name type="common">Brownbeard rice</name>
    <name type="synonym">Asian wild rice</name>
    <dbReference type="NCBI Taxonomy" id="4529"/>
    <lineage>
        <taxon>Eukaryota</taxon>
        <taxon>Viridiplantae</taxon>
        <taxon>Streptophyta</taxon>
        <taxon>Embryophyta</taxon>
        <taxon>Tracheophyta</taxon>
        <taxon>Spermatophyta</taxon>
        <taxon>Magnoliopsida</taxon>
        <taxon>Liliopsida</taxon>
        <taxon>Poales</taxon>
        <taxon>Poaceae</taxon>
        <taxon>BOP clade</taxon>
        <taxon>Oryzoideae</taxon>
        <taxon>Oryzeae</taxon>
        <taxon>Oryzinae</taxon>
        <taxon>Oryza</taxon>
    </lineage>
</organism>
<reference evidence="1" key="2">
    <citation type="submission" date="2015-06" db="UniProtKB">
        <authorList>
            <consortium name="EnsemblPlants"/>
        </authorList>
    </citation>
    <scope>IDENTIFICATION</scope>
</reference>
<evidence type="ECO:0000313" key="1">
    <source>
        <dbReference type="EnsemblPlants" id="ORUFI04G00360.1"/>
    </source>
</evidence>
<dbReference type="Gramene" id="ORUFI04G00360.1">
    <property type="protein sequence ID" value="ORUFI04G00360.1"/>
    <property type="gene ID" value="ORUFI04G00360"/>
</dbReference>
<proteinExistence type="predicted"/>
<sequence>MFLKFAGVTFLTDNATIVDAA</sequence>
<name>A0A0E0P4E7_ORYRU</name>
<accession>A0A0E0P4E7</accession>
<keyword evidence="2" id="KW-1185">Reference proteome</keyword>
<evidence type="ECO:0000313" key="2">
    <source>
        <dbReference type="Proteomes" id="UP000008022"/>
    </source>
</evidence>
<dbReference type="Proteomes" id="UP000008022">
    <property type="component" value="Unassembled WGS sequence"/>
</dbReference>
<protein>
    <submittedName>
        <fullName evidence="1">Uncharacterized protein</fullName>
    </submittedName>
</protein>
<dbReference type="AlphaFoldDB" id="A0A0E0P4E7"/>